<protein>
    <submittedName>
        <fullName evidence="1">Uncharacterized protein</fullName>
    </submittedName>
</protein>
<reference evidence="1 2" key="1">
    <citation type="journal article" date="2014" name="Int. J. Syst. Evol. Microbiol.">
        <title>Sneathiella chungangensis sp. nov., isolated from a marine sand, and emended description of the genus Sneathiella.</title>
        <authorList>
            <person name="Siamphan C."/>
            <person name="Kim H."/>
            <person name="Lee J.S."/>
            <person name="Kim W."/>
        </authorList>
    </citation>
    <scope>NUCLEOTIDE SEQUENCE [LARGE SCALE GENOMIC DNA]</scope>
    <source>
        <strain evidence="1 2">KCTC 32476</strain>
    </source>
</reference>
<evidence type="ECO:0000313" key="1">
    <source>
        <dbReference type="EMBL" id="MZR21339.1"/>
    </source>
</evidence>
<name>A0A845MBK9_9PROT</name>
<keyword evidence="2" id="KW-1185">Reference proteome</keyword>
<dbReference type="EMBL" id="WTVA01000001">
    <property type="protein sequence ID" value="MZR21339.1"/>
    <property type="molecule type" value="Genomic_DNA"/>
</dbReference>
<dbReference type="Proteomes" id="UP000445696">
    <property type="component" value="Unassembled WGS sequence"/>
</dbReference>
<sequence>MDIQQILNFLAIMGKFYHLFVVNPEFSPLWLTNSNKNPKNSRIVAATFQTGPGVGRQRGNGYPIRIL</sequence>
<comment type="caution">
    <text evidence="1">The sequence shown here is derived from an EMBL/GenBank/DDBJ whole genome shotgun (WGS) entry which is preliminary data.</text>
</comment>
<accession>A0A845MBK9</accession>
<gene>
    <name evidence="1" type="ORF">GQF03_03255</name>
</gene>
<organism evidence="1 2">
    <name type="scientific">Sneathiella chungangensis</name>
    <dbReference type="NCBI Taxonomy" id="1418234"/>
    <lineage>
        <taxon>Bacteria</taxon>
        <taxon>Pseudomonadati</taxon>
        <taxon>Pseudomonadota</taxon>
        <taxon>Alphaproteobacteria</taxon>
        <taxon>Sneathiellales</taxon>
        <taxon>Sneathiellaceae</taxon>
        <taxon>Sneathiella</taxon>
    </lineage>
</organism>
<dbReference type="RefSeq" id="WP_161337739.1">
    <property type="nucleotide sequence ID" value="NZ_WTVA01000001.1"/>
</dbReference>
<dbReference type="AlphaFoldDB" id="A0A845MBK9"/>
<evidence type="ECO:0000313" key="2">
    <source>
        <dbReference type="Proteomes" id="UP000445696"/>
    </source>
</evidence>
<proteinExistence type="predicted"/>